<keyword evidence="8" id="KW-0408">Iron</keyword>
<keyword evidence="3 14" id="KW-0813">Transport</keyword>
<feature type="domain" description="TonB-dependent receptor-like beta-barrel" evidence="17">
    <location>
        <begin position="249"/>
        <end position="685"/>
    </location>
</feature>
<dbReference type="PANTHER" id="PTHR32552">
    <property type="entry name" value="FERRICHROME IRON RECEPTOR-RELATED"/>
    <property type="match status" value="1"/>
</dbReference>
<evidence type="ECO:0000256" key="10">
    <source>
        <dbReference type="ARBA" id="ARBA00023077"/>
    </source>
</evidence>
<keyword evidence="10 15" id="KW-0798">TonB box</keyword>
<dbReference type="InterPro" id="IPR036942">
    <property type="entry name" value="Beta-barrel_TonB_sf"/>
</dbReference>
<proteinExistence type="inferred from homology"/>
<feature type="signal peptide" evidence="16">
    <location>
        <begin position="1"/>
        <end position="42"/>
    </location>
</feature>
<dbReference type="InterPro" id="IPR000531">
    <property type="entry name" value="Beta-barrel_TonB"/>
</dbReference>
<dbReference type="CDD" id="cd01347">
    <property type="entry name" value="ligand_gated_channel"/>
    <property type="match status" value="1"/>
</dbReference>
<evidence type="ECO:0000256" key="7">
    <source>
        <dbReference type="ARBA" id="ARBA00022729"/>
    </source>
</evidence>
<evidence type="ECO:0000313" key="20">
    <source>
        <dbReference type="Proteomes" id="UP000663400"/>
    </source>
</evidence>
<dbReference type="PANTHER" id="PTHR32552:SF68">
    <property type="entry name" value="FERRICHROME OUTER MEMBRANE TRANSPORTER_PHAGE RECEPTOR"/>
    <property type="match status" value="1"/>
</dbReference>
<sequence>MDGVPASLPGPYMSPARSALVSRHALALALAAAVTAPVAANAQTASPSATELDSVEVHAPLARSSGSATKTDTPLREIPASVSVITDQQLRDRAVHGAEEAVWYTAGAQGGGYGPDPRSDWLLVRGFTPARYLDGLALADGSGTSITRIEPFGLERIEVLKGPASVTYGAMPPGGLINYVSKRPVTEALHEVELQVGSYDIAQAAFDFGGALGGSGEWSYRLTGLARNSDDVVDYVHDDRYYIAPALTWKPDEANTLTLLARYQRNDTVAGAGFLPSQGTLLPNPNGKIPMNRFTGEPGYNTYDKTMKSLGWEYSHDFGGGTVFKQNVRYGTTDIDPAVAVGAFGLLADQRTLFRYLWATEEESKNTGIDNQLTFAFNTGRAEHTLLAGLDYRDSRNEYAQAFAFTAPTLDIFNPVYGSQIVPPDYTSRTVQDQDQTGLYIQDQIKLDRWVVTLGGRQDWVGTDTRELIGGTRGHQSDDEFSGRVGVNYLFDNGLAPYIGYSQSFQPTVGTDFNGNAFVPTTGEQIEAGVKYQPAHNRVLATLAVYRLVQENTLTVDPNHTLFSVQQGETEVNGIELEGRWNVGNGFSVYGAYTYTDSEVTKSTDPLSLGKEIALQPEQVASLGADYTITSGALSGLGFGGGVRYTGDHYGDAYNLWQTPSYTLFDAAVHYDVGQWRLQLNANNLTDKEYISACNSAAWCYYGYPRTVAATARFNW</sequence>
<gene>
    <name evidence="19" type="ORF">HIV01_012545</name>
</gene>
<dbReference type="InterPro" id="IPR037066">
    <property type="entry name" value="Plug_dom_sf"/>
</dbReference>
<protein>
    <submittedName>
        <fullName evidence="19">TonB-dependent siderophore receptor</fullName>
    </submittedName>
</protein>
<evidence type="ECO:0000256" key="5">
    <source>
        <dbReference type="ARBA" id="ARBA00022496"/>
    </source>
</evidence>
<dbReference type="SUPFAM" id="SSF56935">
    <property type="entry name" value="Porins"/>
    <property type="match status" value="1"/>
</dbReference>
<keyword evidence="6 14" id="KW-0812">Transmembrane</keyword>
<keyword evidence="9" id="KW-0406">Ion transport</keyword>
<dbReference type="InterPro" id="IPR010105">
    <property type="entry name" value="TonB_sidphr_rcpt"/>
</dbReference>
<keyword evidence="4 14" id="KW-1134">Transmembrane beta strand</keyword>
<reference evidence="19 20" key="1">
    <citation type="submission" date="2021-02" db="EMBL/GenBank/DDBJ databases">
        <title>Lysobacter arenosi sp. nov., isolated from soil of gangwondo yeongwol, south Korea.</title>
        <authorList>
            <person name="Kim K.R."/>
            <person name="Kim K.H."/>
            <person name="Jeon C.O."/>
        </authorList>
    </citation>
    <scope>NUCLEOTIDE SEQUENCE [LARGE SCALE GENOMIC DNA]</scope>
    <source>
        <strain evidence="19 20">R7</strain>
    </source>
</reference>
<dbReference type="Proteomes" id="UP000663400">
    <property type="component" value="Chromosome"/>
</dbReference>
<evidence type="ECO:0000256" key="9">
    <source>
        <dbReference type="ARBA" id="ARBA00023065"/>
    </source>
</evidence>
<evidence type="ECO:0000313" key="19">
    <source>
        <dbReference type="EMBL" id="QSX74041.1"/>
    </source>
</evidence>
<evidence type="ECO:0000259" key="17">
    <source>
        <dbReference type="Pfam" id="PF00593"/>
    </source>
</evidence>
<evidence type="ECO:0000256" key="3">
    <source>
        <dbReference type="ARBA" id="ARBA00022448"/>
    </source>
</evidence>
<keyword evidence="7 16" id="KW-0732">Signal</keyword>
<organism evidence="19 20">
    <name type="scientific">Lysobacter arenosi</name>
    <dbReference type="NCBI Taxonomy" id="2795387"/>
    <lineage>
        <taxon>Bacteria</taxon>
        <taxon>Pseudomonadati</taxon>
        <taxon>Pseudomonadota</taxon>
        <taxon>Gammaproteobacteria</taxon>
        <taxon>Lysobacterales</taxon>
        <taxon>Lysobacteraceae</taxon>
        <taxon>Lysobacter</taxon>
    </lineage>
</organism>
<dbReference type="Pfam" id="PF07715">
    <property type="entry name" value="Plug"/>
    <property type="match status" value="1"/>
</dbReference>
<evidence type="ECO:0000256" key="16">
    <source>
        <dbReference type="SAM" id="SignalP"/>
    </source>
</evidence>
<evidence type="ECO:0000259" key="18">
    <source>
        <dbReference type="Pfam" id="PF07715"/>
    </source>
</evidence>
<feature type="domain" description="TonB-dependent receptor plug" evidence="18">
    <location>
        <begin position="75"/>
        <end position="175"/>
    </location>
</feature>
<evidence type="ECO:0000256" key="15">
    <source>
        <dbReference type="RuleBase" id="RU003357"/>
    </source>
</evidence>
<keyword evidence="20" id="KW-1185">Reference proteome</keyword>
<dbReference type="InterPro" id="IPR012910">
    <property type="entry name" value="Plug_dom"/>
</dbReference>
<evidence type="ECO:0000256" key="8">
    <source>
        <dbReference type="ARBA" id="ARBA00023004"/>
    </source>
</evidence>
<dbReference type="NCBIfam" id="TIGR01783">
    <property type="entry name" value="TonB-siderophor"/>
    <property type="match status" value="1"/>
</dbReference>
<evidence type="ECO:0000256" key="13">
    <source>
        <dbReference type="ARBA" id="ARBA00023237"/>
    </source>
</evidence>
<dbReference type="Pfam" id="PF00593">
    <property type="entry name" value="TonB_dep_Rec_b-barrel"/>
    <property type="match status" value="1"/>
</dbReference>
<name>A0ABX7R9F7_9GAMM</name>
<dbReference type="PROSITE" id="PS52016">
    <property type="entry name" value="TONB_DEPENDENT_REC_3"/>
    <property type="match status" value="1"/>
</dbReference>
<keyword evidence="5" id="KW-0410">Iron transport</keyword>
<keyword evidence="11 14" id="KW-0472">Membrane</keyword>
<accession>A0ABX7R9F7</accession>
<evidence type="ECO:0000256" key="11">
    <source>
        <dbReference type="ARBA" id="ARBA00023136"/>
    </source>
</evidence>
<dbReference type="EMBL" id="CP071517">
    <property type="protein sequence ID" value="QSX74041.1"/>
    <property type="molecule type" value="Genomic_DNA"/>
</dbReference>
<evidence type="ECO:0000256" key="1">
    <source>
        <dbReference type="ARBA" id="ARBA00004571"/>
    </source>
</evidence>
<evidence type="ECO:0000256" key="4">
    <source>
        <dbReference type="ARBA" id="ARBA00022452"/>
    </source>
</evidence>
<keyword evidence="12 19" id="KW-0675">Receptor</keyword>
<evidence type="ECO:0000256" key="6">
    <source>
        <dbReference type="ARBA" id="ARBA00022692"/>
    </source>
</evidence>
<keyword evidence="13 14" id="KW-0998">Cell outer membrane</keyword>
<evidence type="ECO:0000256" key="14">
    <source>
        <dbReference type="PROSITE-ProRule" id="PRU01360"/>
    </source>
</evidence>
<feature type="chain" id="PRO_5047034656" evidence="16">
    <location>
        <begin position="43"/>
        <end position="716"/>
    </location>
</feature>
<dbReference type="InterPro" id="IPR039426">
    <property type="entry name" value="TonB-dep_rcpt-like"/>
</dbReference>
<comment type="similarity">
    <text evidence="2 14 15">Belongs to the TonB-dependent receptor family.</text>
</comment>
<dbReference type="Gene3D" id="2.40.170.20">
    <property type="entry name" value="TonB-dependent receptor, beta-barrel domain"/>
    <property type="match status" value="1"/>
</dbReference>
<comment type="subcellular location">
    <subcellularLocation>
        <location evidence="1 14">Cell outer membrane</location>
        <topology evidence="1 14">Multi-pass membrane protein</topology>
    </subcellularLocation>
</comment>
<dbReference type="Gene3D" id="2.170.130.10">
    <property type="entry name" value="TonB-dependent receptor, plug domain"/>
    <property type="match status" value="1"/>
</dbReference>
<evidence type="ECO:0000256" key="2">
    <source>
        <dbReference type="ARBA" id="ARBA00009810"/>
    </source>
</evidence>
<evidence type="ECO:0000256" key="12">
    <source>
        <dbReference type="ARBA" id="ARBA00023170"/>
    </source>
</evidence>